<name>A0A845A1U9_9SPHN</name>
<dbReference type="Pfam" id="PF03237">
    <property type="entry name" value="Terminase_6N"/>
    <property type="match status" value="1"/>
</dbReference>
<reference evidence="2 3" key="1">
    <citation type="submission" date="2019-12" db="EMBL/GenBank/DDBJ databases">
        <title>Genomic-based taxomic classification of the family Erythrobacteraceae.</title>
        <authorList>
            <person name="Xu L."/>
        </authorList>
    </citation>
    <scope>NUCLEOTIDE SEQUENCE [LARGE SCALE GENOMIC DNA]</scope>
    <source>
        <strain evidence="2 3">RC4-10-4</strain>
    </source>
</reference>
<evidence type="ECO:0000313" key="2">
    <source>
        <dbReference type="EMBL" id="MXO94523.1"/>
    </source>
</evidence>
<comment type="caution">
    <text evidence="2">The sequence shown here is derived from an EMBL/GenBank/DDBJ whole genome shotgun (WGS) entry which is preliminary data.</text>
</comment>
<sequence>MDERRALRRYWQVWARPEQKPPPGDWSTWLVCAGRGFGKSRAGAEWVCQIAAADPDARIALVGASLAEARAVMVEGESGILACMRRRRRQVTFEPSLRRLTWSTGAQATLYSAGEPDSLRGPQHSHGQCTGPEGIHDQRGAGPTGYIDPSRYRGRGRCAARLSSRWRDMAGGSRAHGRVGGPRGPSCRQTGRQLGVCDPANRYARVRQGGGASRSLRRWLASRAGGCPAHGRSGR</sequence>
<evidence type="ECO:0000313" key="3">
    <source>
        <dbReference type="Proteomes" id="UP000460626"/>
    </source>
</evidence>
<keyword evidence="3" id="KW-1185">Reference proteome</keyword>
<gene>
    <name evidence="2" type="ORF">GRI62_13040</name>
</gene>
<evidence type="ECO:0000256" key="1">
    <source>
        <dbReference type="SAM" id="MobiDB-lite"/>
    </source>
</evidence>
<evidence type="ECO:0008006" key="4">
    <source>
        <dbReference type="Google" id="ProtNLM"/>
    </source>
</evidence>
<organism evidence="2 3">
    <name type="scientific">Aurantiacibacter arachoides</name>
    <dbReference type="NCBI Taxonomy" id="1850444"/>
    <lineage>
        <taxon>Bacteria</taxon>
        <taxon>Pseudomonadati</taxon>
        <taxon>Pseudomonadota</taxon>
        <taxon>Alphaproteobacteria</taxon>
        <taxon>Sphingomonadales</taxon>
        <taxon>Erythrobacteraceae</taxon>
        <taxon>Aurantiacibacter</taxon>
    </lineage>
</organism>
<dbReference type="OrthoDB" id="4519042at2"/>
<dbReference type="Proteomes" id="UP000460626">
    <property type="component" value="Unassembled WGS sequence"/>
</dbReference>
<feature type="region of interest" description="Disordered" evidence="1">
    <location>
        <begin position="169"/>
        <end position="193"/>
    </location>
</feature>
<protein>
    <recommendedName>
        <fullName evidence="4">ATP-binding protein</fullName>
    </recommendedName>
</protein>
<feature type="region of interest" description="Disordered" evidence="1">
    <location>
        <begin position="112"/>
        <end position="152"/>
    </location>
</feature>
<accession>A0A845A1U9</accession>
<proteinExistence type="predicted"/>
<dbReference type="AlphaFoldDB" id="A0A845A1U9"/>
<dbReference type="EMBL" id="WTYH01000001">
    <property type="protein sequence ID" value="MXO94523.1"/>
    <property type="molecule type" value="Genomic_DNA"/>
</dbReference>